<proteinExistence type="inferred from homology"/>
<gene>
    <name evidence="6" type="ORF">TAV2_LOCUS11625</name>
</gene>
<keyword evidence="5" id="KW-0812">Transmembrane</keyword>
<evidence type="ECO:0000256" key="1">
    <source>
        <dbReference type="ARBA" id="ARBA00007596"/>
    </source>
</evidence>
<organism evidence="6 7">
    <name type="scientific">Thlaspi arvense</name>
    <name type="common">Field penny-cress</name>
    <dbReference type="NCBI Taxonomy" id="13288"/>
    <lineage>
        <taxon>Eukaryota</taxon>
        <taxon>Viridiplantae</taxon>
        <taxon>Streptophyta</taxon>
        <taxon>Embryophyta</taxon>
        <taxon>Tracheophyta</taxon>
        <taxon>Spermatophyta</taxon>
        <taxon>Magnoliopsida</taxon>
        <taxon>eudicotyledons</taxon>
        <taxon>Gunneridae</taxon>
        <taxon>Pentapetalae</taxon>
        <taxon>rosids</taxon>
        <taxon>malvids</taxon>
        <taxon>Brassicales</taxon>
        <taxon>Brassicaceae</taxon>
        <taxon>Thlaspideae</taxon>
        <taxon>Thlaspi</taxon>
    </lineage>
</organism>
<evidence type="ECO:0000256" key="2">
    <source>
        <dbReference type="ARBA" id="ARBA00022980"/>
    </source>
</evidence>
<feature type="transmembrane region" description="Helical" evidence="5">
    <location>
        <begin position="66"/>
        <end position="83"/>
    </location>
</feature>
<evidence type="ECO:0000313" key="6">
    <source>
        <dbReference type="EMBL" id="CAH2054848.1"/>
    </source>
</evidence>
<sequence>HYWAHLKRPILFEQTPISLHPRFFHPSSSSAFCFLCESVLRSITPPPGSVALCFPVRKMGDKRKKTFMFIRLVSAAGTGFFYVKRKSSKGLVEKLEFRKYDPRVNRHVLFTEQKMK</sequence>
<dbReference type="GO" id="GO:0003735">
    <property type="term" value="F:structural constituent of ribosome"/>
    <property type="evidence" value="ECO:0007669"/>
    <property type="project" value="InterPro"/>
</dbReference>
<feature type="non-terminal residue" evidence="6">
    <location>
        <position position="116"/>
    </location>
</feature>
<evidence type="ECO:0000256" key="5">
    <source>
        <dbReference type="SAM" id="Phobius"/>
    </source>
</evidence>
<keyword evidence="5" id="KW-0472">Membrane</keyword>
<dbReference type="Proteomes" id="UP000836841">
    <property type="component" value="Chromosome 3"/>
</dbReference>
<accession>A0AAU9S6G4</accession>
<dbReference type="InterPro" id="IPR038584">
    <property type="entry name" value="Ribosomal_bL33_sf"/>
</dbReference>
<keyword evidence="5" id="KW-1133">Transmembrane helix</keyword>
<evidence type="ECO:0000313" key="7">
    <source>
        <dbReference type="Proteomes" id="UP000836841"/>
    </source>
</evidence>
<dbReference type="InterPro" id="IPR011332">
    <property type="entry name" value="Ribosomal_zn-bd"/>
</dbReference>
<evidence type="ECO:0000256" key="3">
    <source>
        <dbReference type="ARBA" id="ARBA00023274"/>
    </source>
</evidence>
<dbReference type="Pfam" id="PF00471">
    <property type="entry name" value="Ribosomal_L33"/>
    <property type="match status" value="1"/>
</dbReference>
<protein>
    <recommendedName>
        <fullName evidence="4">50S ribosomal protein L33, chloroplastic</fullName>
    </recommendedName>
</protein>
<dbReference type="PANTHER" id="PTHR15238:SF1">
    <property type="entry name" value="LARGE RIBOSOMAL SUBUNIT PROTEIN BL33M"/>
    <property type="match status" value="1"/>
</dbReference>
<dbReference type="GO" id="GO:0005737">
    <property type="term" value="C:cytoplasm"/>
    <property type="evidence" value="ECO:0007669"/>
    <property type="project" value="UniProtKB-ARBA"/>
</dbReference>
<dbReference type="InterPro" id="IPR001705">
    <property type="entry name" value="Ribosomal_bL33"/>
</dbReference>
<reference evidence="6 7" key="1">
    <citation type="submission" date="2022-03" db="EMBL/GenBank/DDBJ databases">
        <authorList>
            <person name="Nunn A."/>
            <person name="Chopra R."/>
            <person name="Nunn A."/>
            <person name="Contreras Garrido A."/>
        </authorList>
    </citation>
    <scope>NUCLEOTIDE SEQUENCE [LARGE SCALE GENOMIC DNA]</scope>
</reference>
<evidence type="ECO:0000256" key="4">
    <source>
        <dbReference type="ARBA" id="ARBA00035429"/>
    </source>
</evidence>
<keyword evidence="2" id="KW-0689">Ribosomal protein</keyword>
<name>A0AAU9S6G4_THLAR</name>
<dbReference type="EMBL" id="OU466859">
    <property type="protein sequence ID" value="CAH2054848.1"/>
    <property type="molecule type" value="Genomic_DNA"/>
</dbReference>
<dbReference type="PANTHER" id="PTHR15238">
    <property type="entry name" value="54S RIBOSOMAL PROTEIN L39, MITOCHONDRIAL"/>
    <property type="match status" value="1"/>
</dbReference>
<dbReference type="GO" id="GO:0015934">
    <property type="term" value="C:large ribosomal subunit"/>
    <property type="evidence" value="ECO:0007669"/>
    <property type="project" value="TreeGrafter"/>
</dbReference>
<dbReference type="HAMAP" id="MF_00294">
    <property type="entry name" value="Ribosomal_bL33"/>
    <property type="match status" value="1"/>
</dbReference>
<dbReference type="NCBIfam" id="TIGR01023">
    <property type="entry name" value="rpmG_bact"/>
    <property type="match status" value="1"/>
</dbReference>
<dbReference type="Gene3D" id="2.20.28.120">
    <property type="entry name" value="Ribosomal protein L33"/>
    <property type="match status" value="1"/>
</dbReference>
<keyword evidence="3" id="KW-0687">Ribonucleoprotein</keyword>
<dbReference type="NCBIfam" id="NF001860">
    <property type="entry name" value="PRK00595.1"/>
    <property type="match status" value="1"/>
</dbReference>
<dbReference type="AlphaFoldDB" id="A0AAU9S6G4"/>
<dbReference type="GO" id="GO:0006412">
    <property type="term" value="P:translation"/>
    <property type="evidence" value="ECO:0007669"/>
    <property type="project" value="InterPro"/>
</dbReference>
<comment type="similarity">
    <text evidence="1">Belongs to the bacterial ribosomal protein bL33 family.</text>
</comment>
<dbReference type="FunFam" id="2.20.28.120:FF:000006">
    <property type="entry name" value="50S ribosomal protein L33"/>
    <property type="match status" value="1"/>
</dbReference>
<dbReference type="SUPFAM" id="SSF57829">
    <property type="entry name" value="Zn-binding ribosomal proteins"/>
    <property type="match status" value="1"/>
</dbReference>
<keyword evidence="7" id="KW-1185">Reference proteome</keyword>